<evidence type="ECO:0000313" key="2">
    <source>
        <dbReference type="Proteomes" id="UP000078356"/>
    </source>
</evidence>
<keyword evidence="1" id="KW-0969">Cilium</keyword>
<name>A0A178LEL3_9PSED</name>
<dbReference type="Proteomes" id="UP000078356">
    <property type="component" value="Unassembled WGS sequence"/>
</dbReference>
<organism evidence="1 2">
    <name type="scientific">Pseudomonas oryzihabitans</name>
    <dbReference type="NCBI Taxonomy" id="47885"/>
    <lineage>
        <taxon>Bacteria</taxon>
        <taxon>Pseudomonadati</taxon>
        <taxon>Pseudomonadota</taxon>
        <taxon>Gammaproteobacteria</taxon>
        <taxon>Pseudomonadales</taxon>
        <taxon>Pseudomonadaceae</taxon>
        <taxon>Pseudomonas</taxon>
    </lineage>
</organism>
<sequence>MDTEGLVSQLQSKYQHIQRDLNFSVDEGTGSVVVKVLDGDSGKVIRQIPSEDLLKLAERMDDVRSLMLNEKA</sequence>
<dbReference type="InterPro" id="IPR035924">
    <property type="entry name" value="FlaG-like_sf"/>
</dbReference>
<dbReference type="PANTHER" id="PTHR37166:SF1">
    <property type="entry name" value="PROTEIN FLAG"/>
    <property type="match status" value="1"/>
</dbReference>
<proteinExistence type="predicted"/>
<dbReference type="AlphaFoldDB" id="A0A178LEL3"/>
<dbReference type="Gene3D" id="3.30.160.170">
    <property type="entry name" value="FlaG-like"/>
    <property type="match status" value="1"/>
</dbReference>
<accession>A0A178LEL3</accession>
<dbReference type="Pfam" id="PF03646">
    <property type="entry name" value="FlaG"/>
    <property type="match status" value="1"/>
</dbReference>
<evidence type="ECO:0000313" key="1">
    <source>
        <dbReference type="EMBL" id="OAN28408.1"/>
    </source>
</evidence>
<dbReference type="EMBL" id="LWCR01000023">
    <property type="protein sequence ID" value="OAN28408.1"/>
    <property type="molecule type" value="Genomic_DNA"/>
</dbReference>
<dbReference type="SUPFAM" id="SSF160214">
    <property type="entry name" value="FlaG-like"/>
    <property type="match status" value="1"/>
</dbReference>
<keyword evidence="1" id="KW-0282">Flagellum</keyword>
<keyword evidence="1" id="KW-0966">Cell projection</keyword>
<dbReference type="PANTHER" id="PTHR37166">
    <property type="entry name" value="PROTEIN FLAG"/>
    <property type="match status" value="1"/>
</dbReference>
<reference evidence="1 2" key="1">
    <citation type="submission" date="2016-04" db="EMBL/GenBank/DDBJ databases">
        <title>Draft Genome Sequences of Staphylococcus capitis Strain H36, S. capitis Strain H65, S. cohnii Strain H62, S. hominis Strain H69, Mycobacterium iranicum Strain H39, Plantibacter sp. Strain H53, Pseudomonas oryzihabitans Strain H72, and Microbacterium sp. Strain H83, isolated from residential settings.</title>
        <authorList>
            <person name="Lymperopoulou D."/>
            <person name="Adams R.I."/>
            <person name="Lindow S."/>
            <person name="Coil D.A."/>
            <person name="Jospin G."/>
            <person name="Eisen J.A."/>
        </authorList>
    </citation>
    <scope>NUCLEOTIDE SEQUENCE [LARGE SCALE GENOMIC DNA]</scope>
    <source>
        <strain evidence="1 2">H72</strain>
    </source>
</reference>
<gene>
    <name evidence="1" type="ORF">A4V15_04580</name>
</gene>
<protein>
    <submittedName>
        <fullName evidence="1">Flagellar biosynthesis protein FlaG</fullName>
    </submittedName>
</protein>
<dbReference type="InterPro" id="IPR005186">
    <property type="entry name" value="FlaG"/>
</dbReference>
<comment type="caution">
    <text evidence="1">The sequence shown here is derived from an EMBL/GenBank/DDBJ whole genome shotgun (WGS) entry which is preliminary data.</text>
</comment>